<reference evidence="3 5" key="1">
    <citation type="submission" date="2018-08" db="EMBL/GenBank/DDBJ databases">
        <title>A genome reference for cultivated species of the human gut microbiota.</title>
        <authorList>
            <person name="Zou Y."/>
            <person name="Xue W."/>
            <person name="Luo G."/>
        </authorList>
    </citation>
    <scope>NUCLEOTIDE SEQUENCE [LARGE SCALE GENOMIC DNA]</scope>
    <source>
        <strain evidence="3 5">AF26-4BH</strain>
        <strain evidence="2">TF05-5AC</strain>
    </source>
</reference>
<dbReference type="AlphaFoldDB" id="A0A3E3IZ69"/>
<name>A0A3E3IZ69_9FIRM</name>
<protein>
    <submittedName>
        <fullName evidence="3">Uncharacterized protein</fullName>
    </submittedName>
</protein>
<evidence type="ECO:0000313" key="5">
    <source>
        <dbReference type="Proteomes" id="UP000261166"/>
    </source>
</evidence>
<organism evidence="3 5">
    <name type="scientific">Eisenbergiella massiliensis</name>
    <dbReference type="NCBI Taxonomy" id="1720294"/>
    <lineage>
        <taxon>Bacteria</taxon>
        <taxon>Bacillati</taxon>
        <taxon>Bacillota</taxon>
        <taxon>Clostridia</taxon>
        <taxon>Lachnospirales</taxon>
        <taxon>Lachnospiraceae</taxon>
        <taxon>Eisenbergiella</taxon>
    </lineage>
</organism>
<dbReference type="EMBL" id="QVLU01000006">
    <property type="protein sequence ID" value="RGE72313.1"/>
    <property type="molecule type" value="Genomic_DNA"/>
</dbReference>
<dbReference type="GeneID" id="97988156"/>
<dbReference type="Proteomes" id="UP000260812">
    <property type="component" value="Unassembled WGS sequence"/>
</dbReference>
<keyword evidence="1" id="KW-0472">Membrane</keyword>
<feature type="transmembrane region" description="Helical" evidence="1">
    <location>
        <begin position="23"/>
        <end position="43"/>
    </location>
</feature>
<dbReference type="Proteomes" id="UP000261166">
    <property type="component" value="Unassembled WGS sequence"/>
</dbReference>
<keyword evidence="1" id="KW-0812">Transmembrane</keyword>
<evidence type="ECO:0000313" key="4">
    <source>
        <dbReference type="Proteomes" id="UP000260812"/>
    </source>
</evidence>
<evidence type="ECO:0000313" key="2">
    <source>
        <dbReference type="EMBL" id="RGE59290.1"/>
    </source>
</evidence>
<sequence>MENNTITPQFSLKTLLYKLPPKLFLITNTILWFAAGLIITPLLQTLLPVPPAAAAAFLALTAGYAGAVGILIRRN</sequence>
<feature type="transmembrane region" description="Helical" evidence="1">
    <location>
        <begin position="49"/>
        <end position="72"/>
    </location>
</feature>
<keyword evidence="1" id="KW-1133">Transmembrane helix</keyword>
<accession>A0A3E3IZ69</accession>
<keyword evidence="4" id="KW-1185">Reference proteome</keyword>
<dbReference type="RefSeq" id="WP_025487462.1">
    <property type="nucleotide sequence ID" value="NZ_CALBAU010000377.1"/>
</dbReference>
<dbReference type="EMBL" id="QVLV01000009">
    <property type="protein sequence ID" value="RGE59290.1"/>
    <property type="molecule type" value="Genomic_DNA"/>
</dbReference>
<gene>
    <name evidence="3" type="ORF">DWY69_08085</name>
    <name evidence="2" type="ORF">DXC51_15110</name>
</gene>
<evidence type="ECO:0000256" key="1">
    <source>
        <dbReference type="SAM" id="Phobius"/>
    </source>
</evidence>
<comment type="caution">
    <text evidence="3">The sequence shown here is derived from an EMBL/GenBank/DDBJ whole genome shotgun (WGS) entry which is preliminary data.</text>
</comment>
<evidence type="ECO:0000313" key="3">
    <source>
        <dbReference type="EMBL" id="RGE72313.1"/>
    </source>
</evidence>
<proteinExistence type="predicted"/>